<comment type="similarity">
    <text evidence="1">Belongs to the RRP15 family.</text>
</comment>
<reference evidence="3" key="2">
    <citation type="submission" date="2020-11" db="EMBL/GenBank/DDBJ databases">
        <authorList>
            <person name="Cecchin M."/>
            <person name="Marcolungo L."/>
            <person name="Rossato M."/>
            <person name="Girolomoni L."/>
            <person name="Cosentino E."/>
            <person name="Cuine S."/>
            <person name="Li-Beisson Y."/>
            <person name="Delledonne M."/>
            <person name="Ballottari M."/>
        </authorList>
    </citation>
    <scope>NUCLEOTIDE SEQUENCE</scope>
    <source>
        <strain evidence="3">211/11P</strain>
        <tissue evidence="3">Whole cell</tissue>
    </source>
</reference>
<dbReference type="InterPro" id="IPR012459">
    <property type="entry name" value="Rrp15"/>
</dbReference>
<evidence type="ECO:0000256" key="1">
    <source>
        <dbReference type="ARBA" id="ARBA00007462"/>
    </source>
</evidence>
<proteinExistence type="inferred from homology"/>
<evidence type="ECO:0008006" key="5">
    <source>
        <dbReference type="Google" id="ProtNLM"/>
    </source>
</evidence>
<dbReference type="OrthoDB" id="20949at2759"/>
<dbReference type="EMBL" id="SIDB01000004">
    <property type="protein sequence ID" value="KAI3433863.1"/>
    <property type="molecule type" value="Genomic_DNA"/>
</dbReference>
<evidence type="ECO:0000256" key="2">
    <source>
        <dbReference type="SAM" id="MobiDB-lite"/>
    </source>
</evidence>
<feature type="compositionally biased region" description="Basic and acidic residues" evidence="2">
    <location>
        <begin position="343"/>
        <end position="352"/>
    </location>
</feature>
<dbReference type="Pfam" id="PF07890">
    <property type="entry name" value="Rrp15p"/>
    <property type="match status" value="1"/>
</dbReference>
<feature type="compositionally biased region" description="Polar residues" evidence="2">
    <location>
        <begin position="276"/>
        <end position="285"/>
    </location>
</feature>
<dbReference type="PANTHER" id="PTHR13245:SF14">
    <property type="entry name" value="RRP15-LIKE PROTEIN"/>
    <property type="match status" value="1"/>
</dbReference>
<dbReference type="AlphaFoldDB" id="A0A9D4YZ06"/>
<gene>
    <name evidence="3" type="ORF">D9Q98_003666</name>
</gene>
<dbReference type="GO" id="GO:0000470">
    <property type="term" value="P:maturation of LSU-rRNA"/>
    <property type="evidence" value="ECO:0007669"/>
    <property type="project" value="TreeGrafter"/>
</dbReference>
<dbReference type="GO" id="GO:0030687">
    <property type="term" value="C:preribosome, large subunit precursor"/>
    <property type="evidence" value="ECO:0007669"/>
    <property type="project" value="TreeGrafter"/>
</dbReference>
<dbReference type="GO" id="GO:0000460">
    <property type="term" value="P:maturation of 5.8S rRNA"/>
    <property type="evidence" value="ECO:0007669"/>
    <property type="project" value="TreeGrafter"/>
</dbReference>
<protein>
    <recommendedName>
        <fullName evidence="5">RRP15-like protein</fullName>
    </recommendedName>
</protein>
<name>A0A9D4YZ06_CHLVU</name>
<feature type="compositionally biased region" description="Basic and acidic residues" evidence="2">
    <location>
        <begin position="11"/>
        <end position="27"/>
    </location>
</feature>
<dbReference type="PANTHER" id="PTHR13245">
    <property type="entry name" value="RRP15-LIKE PROTEIN"/>
    <property type="match status" value="1"/>
</dbReference>
<feature type="compositionally biased region" description="Basic and acidic residues" evidence="2">
    <location>
        <begin position="211"/>
        <end position="220"/>
    </location>
</feature>
<feature type="region of interest" description="Disordered" evidence="2">
    <location>
        <begin position="1"/>
        <end position="129"/>
    </location>
</feature>
<evidence type="ECO:0000313" key="4">
    <source>
        <dbReference type="Proteomes" id="UP001055712"/>
    </source>
</evidence>
<feature type="region of interest" description="Disordered" evidence="2">
    <location>
        <begin position="201"/>
        <end position="220"/>
    </location>
</feature>
<organism evidence="3 4">
    <name type="scientific">Chlorella vulgaris</name>
    <name type="common">Green alga</name>
    <dbReference type="NCBI Taxonomy" id="3077"/>
    <lineage>
        <taxon>Eukaryota</taxon>
        <taxon>Viridiplantae</taxon>
        <taxon>Chlorophyta</taxon>
        <taxon>core chlorophytes</taxon>
        <taxon>Trebouxiophyceae</taxon>
        <taxon>Chlorellales</taxon>
        <taxon>Chlorellaceae</taxon>
        <taxon>Chlorella clade</taxon>
        <taxon>Chlorella</taxon>
    </lineage>
</organism>
<comment type="caution">
    <text evidence="3">The sequence shown here is derived from an EMBL/GenBank/DDBJ whole genome shotgun (WGS) entry which is preliminary data.</text>
</comment>
<evidence type="ECO:0000313" key="3">
    <source>
        <dbReference type="EMBL" id="KAI3433863.1"/>
    </source>
</evidence>
<keyword evidence="4" id="KW-1185">Reference proteome</keyword>
<reference evidence="3" key="1">
    <citation type="journal article" date="2019" name="Plant J.">
        <title>Chlorella vulgaris genome assembly and annotation reveals the molecular basis for metabolic acclimation to high light conditions.</title>
        <authorList>
            <person name="Cecchin M."/>
            <person name="Marcolungo L."/>
            <person name="Rossato M."/>
            <person name="Girolomoni L."/>
            <person name="Cosentino E."/>
            <person name="Cuine S."/>
            <person name="Li-Beisson Y."/>
            <person name="Delledonne M."/>
            <person name="Ballottari M."/>
        </authorList>
    </citation>
    <scope>NUCLEOTIDE SEQUENCE</scope>
    <source>
        <strain evidence="3">211/11P</strain>
    </source>
</reference>
<feature type="region of interest" description="Disordered" evidence="2">
    <location>
        <begin position="273"/>
        <end position="370"/>
    </location>
</feature>
<accession>A0A9D4YZ06</accession>
<dbReference type="Proteomes" id="UP001055712">
    <property type="component" value="Unassembled WGS sequence"/>
</dbReference>
<feature type="compositionally biased region" description="Acidic residues" evidence="2">
    <location>
        <begin position="80"/>
        <end position="104"/>
    </location>
</feature>
<sequence length="370" mass="38348">MRTTRAQALKVHKDSATADEPAHDEHFQAGPSDEEPSSGDVSEGGSGDDIASELDEPASSGDEGEDLDVDEGDVMLMSGGEEDASDLAASEDDGEKDAQQDDAEGTAAGSDSDGAGDGQQPNVGFLKGGKGASFAKAFAKILENSSNRAAVVARQGGAAGPAAAAAPPILAASKSVAKRKAEEVVEQRADREARKLRQEMKVRGHAVPARRGQDPETDQREKALQRLATKGVVRLFNAIAKAQKQLRDAEEATGSRAKAVKLGKASFLAQLKRSSEAGQQEQQLVPSAPLQQQVGGTAAAGGSKKQQQQQRKAAAAESSSEDEDASGWDVLQQGFVGLQGGNKMKDWDKAAASDEDGSAGEQLGGSDEED</sequence>
<feature type="compositionally biased region" description="Acidic residues" evidence="2">
    <location>
        <begin position="50"/>
        <end position="73"/>
    </location>
</feature>
<feature type="compositionally biased region" description="Low complexity" evidence="2">
    <location>
        <begin position="291"/>
        <end position="318"/>
    </location>
</feature>